<accession>A0A086Z2P3</accession>
<keyword evidence="2" id="KW-0812">Transmembrane</keyword>
<feature type="region of interest" description="Disordered" evidence="1">
    <location>
        <begin position="1"/>
        <end position="241"/>
    </location>
</feature>
<proteinExistence type="predicted"/>
<sequence>MSQNNSGKSQPKQGVDHPGRSVSGAAQASQRPSQAGKPETAPKSEPAQQAKAQATAPARGQTPVKAQPAAKEAGQQDPQAKQTATVKGQGQAQETQRKVESKSPAQASKTAQDNPAKAAKRKQGQQAASMGATVAAASKDKPKVEAKPAAAAATLKPIKPEQVRRAGAPRTAASSSSESIPQVAASLKGRQETSAHPRSSASPTARPAATARPAVSPRPAASTRTARPNRQASAGIGGGEDKVRVPRARRMQLSLTRVEPWSVAKVSFLLGIAGGIIQVVATSLLWFLLNAIGLFDNITQMVSKTGLDAGGLDLSSVLSLGTVISSVTIFSIFEIVFIVVLATIGAFLYNIVGSLVGGIHVTLGDD</sequence>
<feature type="compositionally biased region" description="Polar residues" evidence="1">
    <location>
        <begin position="76"/>
        <end position="94"/>
    </location>
</feature>
<feature type="compositionally biased region" description="Polar residues" evidence="1">
    <location>
        <begin position="24"/>
        <end position="33"/>
    </location>
</feature>
<feature type="transmembrane region" description="Helical" evidence="2">
    <location>
        <begin position="266"/>
        <end position="289"/>
    </location>
</feature>
<keyword evidence="2" id="KW-1133">Transmembrane helix</keyword>
<dbReference type="EMBL" id="JGYK01000001">
    <property type="protein sequence ID" value="KFI40793.1"/>
    <property type="molecule type" value="Genomic_DNA"/>
</dbReference>
<evidence type="ECO:0000313" key="5">
    <source>
        <dbReference type="Proteomes" id="UP000029015"/>
    </source>
</evidence>
<feature type="compositionally biased region" description="Polar residues" evidence="1">
    <location>
        <begin position="103"/>
        <end position="113"/>
    </location>
</feature>
<comment type="caution">
    <text evidence="4">The sequence shown here is derived from an EMBL/GenBank/DDBJ whole genome shotgun (WGS) entry which is preliminary data.</text>
</comment>
<feature type="compositionally biased region" description="Polar residues" evidence="1">
    <location>
        <begin position="1"/>
        <end position="12"/>
    </location>
</feature>
<evidence type="ECO:0000313" key="4">
    <source>
        <dbReference type="EMBL" id="KFI40793.1"/>
    </source>
</evidence>
<evidence type="ECO:0000259" key="3">
    <source>
        <dbReference type="Pfam" id="PF12089"/>
    </source>
</evidence>
<keyword evidence="5" id="KW-1185">Reference proteome</keyword>
<protein>
    <submittedName>
        <fullName evidence="4">Putative integral membrane protein</fullName>
    </submittedName>
</protein>
<dbReference type="STRING" id="1437605.AB656_05800"/>
<feature type="compositionally biased region" description="Low complexity" evidence="1">
    <location>
        <begin position="47"/>
        <end position="61"/>
    </location>
</feature>
<reference evidence="4 5" key="1">
    <citation type="submission" date="2014-03" db="EMBL/GenBank/DDBJ databases">
        <title>Genomics of Bifidobacteria.</title>
        <authorList>
            <person name="Ventura M."/>
            <person name="Milani C."/>
            <person name="Lugli G.A."/>
        </authorList>
    </citation>
    <scope>NUCLEOTIDE SEQUENCE [LARGE SCALE GENOMIC DNA]</scope>
    <source>
        <strain evidence="4 5">DSM 22766</strain>
    </source>
</reference>
<dbReference type="Proteomes" id="UP000029015">
    <property type="component" value="Unassembled WGS sequence"/>
</dbReference>
<organism evidence="4 5">
    <name type="scientific">Bifidobacterium actinocoloniiforme DSM 22766</name>
    <dbReference type="NCBI Taxonomy" id="1437605"/>
    <lineage>
        <taxon>Bacteria</taxon>
        <taxon>Bacillati</taxon>
        <taxon>Actinomycetota</taxon>
        <taxon>Actinomycetes</taxon>
        <taxon>Bifidobacteriales</taxon>
        <taxon>Bifidobacteriaceae</taxon>
        <taxon>Bifidobacterium</taxon>
    </lineage>
</organism>
<dbReference type="eggNOG" id="COG3266">
    <property type="taxonomic scope" value="Bacteria"/>
</dbReference>
<name>A0A086Z2P3_9BIFI</name>
<feature type="compositionally biased region" description="Low complexity" evidence="1">
    <location>
        <begin position="196"/>
        <end position="224"/>
    </location>
</feature>
<feature type="domain" description="DUF3566" evidence="3">
    <location>
        <begin position="249"/>
        <end position="365"/>
    </location>
</feature>
<evidence type="ECO:0000256" key="1">
    <source>
        <dbReference type="SAM" id="MobiDB-lite"/>
    </source>
</evidence>
<feature type="compositionally biased region" description="Low complexity" evidence="1">
    <location>
        <begin position="147"/>
        <end position="157"/>
    </location>
</feature>
<feature type="transmembrane region" description="Helical" evidence="2">
    <location>
        <begin position="323"/>
        <end position="349"/>
    </location>
</feature>
<dbReference type="AlphaFoldDB" id="A0A086Z2P3"/>
<gene>
    <name evidence="4" type="ORF">BACT_0007</name>
</gene>
<keyword evidence="2" id="KW-0472">Membrane</keyword>
<feature type="compositionally biased region" description="Low complexity" evidence="1">
    <location>
        <begin position="124"/>
        <end position="137"/>
    </location>
</feature>
<dbReference type="Pfam" id="PF12089">
    <property type="entry name" value="DUF3566"/>
    <property type="match status" value="1"/>
</dbReference>
<evidence type="ECO:0000256" key="2">
    <source>
        <dbReference type="SAM" id="Phobius"/>
    </source>
</evidence>
<dbReference type="InterPro" id="IPR021949">
    <property type="entry name" value="DUF3566_TM"/>
</dbReference>